<dbReference type="Proteomes" id="UP000284250">
    <property type="component" value="Unassembled WGS sequence"/>
</dbReference>
<dbReference type="AlphaFoldDB" id="A0A418QLY3"/>
<dbReference type="EMBL" id="QYCN01000042">
    <property type="protein sequence ID" value="RIY06237.1"/>
    <property type="molecule type" value="Genomic_DNA"/>
</dbReference>
<evidence type="ECO:0000256" key="1">
    <source>
        <dbReference type="SAM" id="Phobius"/>
    </source>
</evidence>
<comment type="caution">
    <text evidence="2">The sequence shown here is derived from an EMBL/GenBank/DDBJ whole genome shotgun (WGS) entry which is preliminary data.</text>
</comment>
<sequence>MVELEGNIFMSRSVEILFFIIEIIFLVKVEMKVSMIPLIMQYIGPSLMFDQKRIHWVGQITIISLLMGTTILLFGLNHLFLLLKVIR</sequence>
<feature type="transmembrane region" description="Helical" evidence="1">
    <location>
        <begin position="16"/>
        <end position="40"/>
    </location>
</feature>
<organism evidence="2 3">
    <name type="scientific">Hymenobacter rubripertinctus</name>
    <dbReference type="NCBI Taxonomy" id="2029981"/>
    <lineage>
        <taxon>Bacteria</taxon>
        <taxon>Pseudomonadati</taxon>
        <taxon>Bacteroidota</taxon>
        <taxon>Cytophagia</taxon>
        <taxon>Cytophagales</taxon>
        <taxon>Hymenobacteraceae</taxon>
        <taxon>Hymenobacter</taxon>
    </lineage>
</organism>
<accession>A0A418QLY3</accession>
<keyword evidence="3" id="KW-1185">Reference proteome</keyword>
<feature type="transmembrane region" description="Helical" evidence="1">
    <location>
        <begin position="60"/>
        <end position="83"/>
    </location>
</feature>
<name>A0A418QLY3_9BACT</name>
<proteinExistence type="predicted"/>
<keyword evidence="1" id="KW-0472">Membrane</keyword>
<keyword evidence="1" id="KW-1133">Transmembrane helix</keyword>
<evidence type="ECO:0000313" key="3">
    <source>
        <dbReference type="Proteomes" id="UP000284250"/>
    </source>
</evidence>
<reference evidence="2 3" key="1">
    <citation type="submission" date="2019-01" db="EMBL/GenBank/DDBJ databases">
        <title>Hymenobacter humicola sp. nov., isolated from soils in Antarctica.</title>
        <authorList>
            <person name="Sedlacek I."/>
            <person name="Holochova P."/>
            <person name="Kralova S."/>
            <person name="Pantucek R."/>
            <person name="Stankova E."/>
            <person name="Vrbovska V."/>
            <person name="Kristofova L."/>
            <person name="Svec P."/>
            <person name="Busse H.-J."/>
        </authorList>
    </citation>
    <scope>NUCLEOTIDE SEQUENCE [LARGE SCALE GENOMIC DNA]</scope>
    <source>
        <strain evidence="2 3">CCM 8852</strain>
    </source>
</reference>
<gene>
    <name evidence="2" type="ORF">D0T11_19095</name>
</gene>
<evidence type="ECO:0000313" key="2">
    <source>
        <dbReference type="EMBL" id="RIY06237.1"/>
    </source>
</evidence>
<keyword evidence="1" id="KW-0812">Transmembrane</keyword>
<protein>
    <submittedName>
        <fullName evidence="2">Uncharacterized protein</fullName>
    </submittedName>
</protein>